<keyword evidence="3" id="KW-0539">Nucleus</keyword>
<feature type="region of interest" description="Disordered" evidence="5">
    <location>
        <begin position="400"/>
        <end position="591"/>
    </location>
</feature>
<accession>A0A1Y1UR51</accession>
<dbReference type="Pfam" id="PF04615">
    <property type="entry name" value="Utp14"/>
    <property type="match status" value="1"/>
</dbReference>
<sequence>MDDLDPSTLDGLDAFVDRLTASSKDKDGKATSSEPVAPEKKRRVLETIPGPALDGNELGLKSRQKLDLSTLIASHPSLSSASALLPTKTKPKDSYKTGSILKQGTLSAPLPTSVQDRLNREAAYEATKEEGAKWAGVMKRIKEAEHLSFPLQAEERGGVKSSGALLSEYKPRQGLESAVQSLLARANLTQDGITKRENEALESQELSVEEMEERRKRLREQRELIFRAETRAKRVARIKSKTFRKLARKRAAKAAGAEDLDETLESMDAEDRAEALEKAEMDRARERATLKHGARTSRWARQAGGSGMGMTGEEGRIAKEDMLEMKRKLSRRIQGRGDDSGGSDDSDEEGDEDNENEEEEEEGGEEAIKRRAFDQLAKVANGSNGDTAEASGLMGMAFMKKAEQRQKRKAAEEEESLKRDIEMFGDLDEVDSQGSNEEDDGTMMNVGGTGGRMVFSGPSRSSQSSGIQKPPLPQTSAVSGDTSKPKVRFESSWTANQEDEQLNPWLAQPTSSIGPSRKRQHGIGANSSAADKTVQSLKKAVKGSSTAEDDSRVEISLNPDAQPGQQDGDESGGDESDGDRMGTVPRKRVRLGQRDLVAEAFAGDNVVEDFAAEKARTIEEDAPKVEDTTLPGWGLWGGKGLKKRKSNPSRLVTKPGIDPLTRQDAKRDNVIISEKKDKKASKYLVKDLPYPYTSKAQYEKRFENPLGAEWNSRSGHQRETLPRVVRKPGAIIEPVRRLF</sequence>
<dbReference type="InParanoid" id="A0A1Y1UR51"/>
<feature type="compositionally biased region" description="Basic and acidic residues" evidence="5">
    <location>
        <begin position="313"/>
        <end position="327"/>
    </location>
</feature>
<feature type="compositionally biased region" description="Basic and acidic residues" evidence="5">
    <location>
        <begin position="400"/>
        <end position="422"/>
    </location>
</feature>
<evidence type="ECO:0000256" key="5">
    <source>
        <dbReference type="SAM" id="MobiDB-lite"/>
    </source>
</evidence>
<feature type="compositionally biased region" description="Acidic residues" evidence="5">
    <location>
        <begin position="567"/>
        <end position="577"/>
    </location>
</feature>
<dbReference type="EMBL" id="NBSH01000002">
    <property type="protein sequence ID" value="ORX39615.1"/>
    <property type="molecule type" value="Genomic_DNA"/>
</dbReference>
<dbReference type="STRING" id="4999.A0A1Y1UR51"/>
<dbReference type="FunCoup" id="A0A1Y1UR51">
    <property type="interactions" value="402"/>
</dbReference>
<comment type="caution">
    <text evidence="6">The sequence shown here is derived from an EMBL/GenBank/DDBJ whole genome shotgun (WGS) entry which is preliminary data.</text>
</comment>
<name>A0A1Y1UR51_9TREE</name>
<dbReference type="GeneID" id="33556395"/>
<evidence type="ECO:0000313" key="6">
    <source>
        <dbReference type="EMBL" id="ORX39615.1"/>
    </source>
</evidence>
<dbReference type="AlphaFoldDB" id="A0A1Y1UR51"/>
<evidence type="ECO:0000256" key="3">
    <source>
        <dbReference type="ARBA" id="ARBA00023242"/>
    </source>
</evidence>
<feature type="region of interest" description="Disordered" evidence="5">
    <location>
        <begin position="79"/>
        <end position="100"/>
    </location>
</feature>
<feature type="compositionally biased region" description="Basic and acidic residues" evidence="5">
    <location>
        <begin position="269"/>
        <end position="289"/>
    </location>
</feature>
<keyword evidence="2" id="KW-0597">Phosphoprotein</keyword>
<feature type="region of interest" description="Disordered" evidence="5">
    <location>
        <begin position="250"/>
        <end position="371"/>
    </location>
</feature>
<feature type="compositionally biased region" description="Low complexity" evidence="5">
    <location>
        <begin position="456"/>
        <end position="465"/>
    </location>
</feature>
<dbReference type="GO" id="GO:0032040">
    <property type="term" value="C:small-subunit processome"/>
    <property type="evidence" value="ECO:0007669"/>
    <property type="project" value="InterPro"/>
</dbReference>
<dbReference type="PANTHER" id="PTHR14150">
    <property type="entry name" value="U3 SMALL NUCLEOLAR RNA-ASSOCIATED PROTEIN 14"/>
    <property type="match status" value="1"/>
</dbReference>
<reference evidence="6 7" key="1">
    <citation type="submission" date="2017-03" db="EMBL/GenBank/DDBJ databases">
        <title>Widespread Adenine N6-methylation of Active Genes in Fungi.</title>
        <authorList>
            <consortium name="DOE Joint Genome Institute"/>
            <person name="Mondo S.J."/>
            <person name="Dannebaum R.O."/>
            <person name="Kuo R.C."/>
            <person name="Louie K.B."/>
            <person name="Bewick A.J."/>
            <person name="Labutti K."/>
            <person name="Haridas S."/>
            <person name="Kuo A."/>
            <person name="Salamov A."/>
            <person name="Ahrendt S.R."/>
            <person name="Lau R."/>
            <person name="Bowen B.P."/>
            <person name="Lipzen A."/>
            <person name="Sullivan W."/>
            <person name="Andreopoulos W.B."/>
            <person name="Clum A."/>
            <person name="Lindquist E."/>
            <person name="Daum C."/>
            <person name="Northen T.R."/>
            <person name="Ramamoorthy G."/>
            <person name="Schmitz R.J."/>
            <person name="Gryganskyi A."/>
            <person name="Culley D."/>
            <person name="Magnuson J."/>
            <person name="James T.Y."/>
            <person name="O'Malley M.A."/>
            <person name="Stajich J.E."/>
            <person name="Spatafora J.W."/>
            <person name="Visel A."/>
            <person name="Grigoriev I.V."/>
        </authorList>
    </citation>
    <scope>NUCLEOTIDE SEQUENCE [LARGE SCALE GENOMIC DNA]</scope>
    <source>
        <strain evidence="6 7">NRRL Y-17943</strain>
    </source>
</reference>
<evidence type="ECO:0000313" key="7">
    <source>
        <dbReference type="Proteomes" id="UP000193218"/>
    </source>
</evidence>
<keyword evidence="7" id="KW-1185">Reference proteome</keyword>
<dbReference type="RefSeq" id="XP_021873400.1">
    <property type="nucleotide sequence ID" value="XM_022014587.1"/>
</dbReference>
<proteinExistence type="predicted"/>
<dbReference type="Proteomes" id="UP000193218">
    <property type="component" value="Unassembled WGS sequence"/>
</dbReference>
<dbReference type="GO" id="GO:0006364">
    <property type="term" value="P:rRNA processing"/>
    <property type="evidence" value="ECO:0007669"/>
    <property type="project" value="InterPro"/>
</dbReference>
<gene>
    <name evidence="6" type="ORF">BD324DRAFT_614348</name>
</gene>
<keyword evidence="4" id="KW-0175">Coiled coil</keyword>
<dbReference type="PANTHER" id="PTHR14150:SF12">
    <property type="entry name" value="U3 SMALL NUCLEOLAR RNA-ASSOCIATED PROTEIN 14 HOMOLOG A"/>
    <property type="match status" value="1"/>
</dbReference>
<protein>
    <submittedName>
        <fullName evidence="6">Small-subunit processome</fullName>
    </submittedName>
</protein>
<feature type="compositionally biased region" description="Acidic residues" evidence="5">
    <location>
        <begin position="423"/>
        <end position="441"/>
    </location>
</feature>
<feature type="compositionally biased region" description="Acidic residues" evidence="5">
    <location>
        <begin position="258"/>
        <end position="268"/>
    </location>
</feature>
<evidence type="ECO:0000256" key="4">
    <source>
        <dbReference type="SAM" id="Coils"/>
    </source>
</evidence>
<evidence type="ECO:0000256" key="1">
    <source>
        <dbReference type="ARBA" id="ARBA00004604"/>
    </source>
</evidence>
<feature type="region of interest" description="Disordered" evidence="5">
    <location>
        <begin position="20"/>
        <end position="59"/>
    </location>
</feature>
<feature type="coiled-coil region" evidence="4">
    <location>
        <begin position="194"/>
        <end position="228"/>
    </location>
</feature>
<dbReference type="InterPro" id="IPR006709">
    <property type="entry name" value="SSU_processome_Utp14"/>
</dbReference>
<organism evidence="6 7">
    <name type="scientific">Kockovaella imperatae</name>
    <dbReference type="NCBI Taxonomy" id="4999"/>
    <lineage>
        <taxon>Eukaryota</taxon>
        <taxon>Fungi</taxon>
        <taxon>Dikarya</taxon>
        <taxon>Basidiomycota</taxon>
        <taxon>Agaricomycotina</taxon>
        <taxon>Tremellomycetes</taxon>
        <taxon>Tremellales</taxon>
        <taxon>Cuniculitremaceae</taxon>
        <taxon>Kockovaella</taxon>
    </lineage>
</organism>
<feature type="compositionally biased region" description="Acidic residues" evidence="5">
    <location>
        <begin position="341"/>
        <end position="365"/>
    </location>
</feature>
<feature type="compositionally biased region" description="Polar residues" evidence="5">
    <location>
        <begin position="525"/>
        <end position="536"/>
    </location>
</feature>
<feature type="region of interest" description="Disordered" evidence="5">
    <location>
        <begin position="638"/>
        <end position="660"/>
    </location>
</feature>
<evidence type="ECO:0000256" key="2">
    <source>
        <dbReference type="ARBA" id="ARBA00022553"/>
    </source>
</evidence>
<comment type="subcellular location">
    <subcellularLocation>
        <location evidence="1">Nucleus</location>
        <location evidence="1">Nucleolus</location>
    </subcellularLocation>
</comment>
<dbReference type="OrthoDB" id="277439at2759"/>